<dbReference type="OrthoDB" id="5424209at2759"/>
<gene>
    <name evidence="2" type="ORF">DFP72DRAFT_1064407</name>
</gene>
<evidence type="ECO:0000313" key="3">
    <source>
        <dbReference type="Proteomes" id="UP000521943"/>
    </source>
</evidence>
<dbReference type="SUPFAM" id="SSF50494">
    <property type="entry name" value="Trypsin-like serine proteases"/>
    <property type="match status" value="1"/>
</dbReference>
<name>A0A8H6MCB7_9AGAR</name>
<comment type="caution">
    <text evidence="2">The sequence shown here is derived from an EMBL/GenBank/DDBJ whole genome shotgun (WGS) entry which is preliminary data.</text>
</comment>
<dbReference type="AlphaFoldDB" id="A0A8H6MCB7"/>
<organism evidence="2 3">
    <name type="scientific">Ephemerocybe angulata</name>
    <dbReference type="NCBI Taxonomy" id="980116"/>
    <lineage>
        <taxon>Eukaryota</taxon>
        <taxon>Fungi</taxon>
        <taxon>Dikarya</taxon>
        <taxon>Basidiomycota</taxon>
        <taxon>Agaricomycotina</taxon>
        <taxon>Agaricomycetes</taxon>
        <taxon>Agaricomycetidae</taxon>
        <taxon>Agaricales</taxon>
        <taxon>Agaricineae</taxon>
        <taxon>Psathyrellaceae</taxon>
        <taxon>Ephemerocybe</taxon>
    </lineage>
</organism>
<proteinExistence type="predicted"/>
<feature type="region of interest" description="Disordered" evidence="1">
    <location>
        <begin position="165"/>
        <end position="188"/>
    </location>
</feature>
<reference evidence="2 3" key="1">
    <citation type="submission" date="2020-07" db="EMBL/GenBank/DDBJ databases">
        <title>Comparative genomics of pyrophilous fungi reveals a link between fire events and developmental genes.</title>
        <authorList>
            <consortium name="DOE Joint Genome Institute"/>
            <person name="Steindorff A.S."/>
            <person name="Carver A."/>
            <person name="Calhoun S."/>
            <person name="Stillman K."/>
            <person name="Liu H."/>
            <person name="Lipzen A."/>
            <person name="Pangilinan J."/>
            <person name="Labutti K."/>
            <person name="Bruns T.D."/>
            <person name="Grigoriev I.V."/>
        </authorList>
    </citation>
    <scope>NUCLEOTIDE SEQUENCE [LARGE SCALE GENOMIC DNA]</scope>
    <source>
        <strain evidence="2 3">CBS 144469</strain>
    </source>
</reference>
<dbReference type="EMBL" id="JACGCI010000017">
    <property type="protein sequence ID" value="KAF6758897.1"/>
    <property type="molecule type" value="Genomic_DNA"/>
</dbReference>
<dbReference type="Proteomes" id="UP000521943">
    <property type="component" value="Unassembled WGS sequence"/>
</dbReference>
<protein>
    <submittedName>
        <fullName evidence="2">Uncharacterized protein</fullName>
    </submittedName>
</protein>
<evidence type="ECO:0000313" key="2">
    <source>
        <dbReference type="EMBL" id="KAF6758897.1"/>
    </source>
</evidence>
<accession>A0A8H6MCB7</accession>
<keyword evidence="3" id="KW-1185">Reference proteome</keyword>
<feature type="compositionally biased region" description="Polar residues" evidence="1">
    <location>
        <begin position="175"/>
        <end position="184"/>
    </location>
</feature>
<evidence type="ECO:0000256" key="1">
    <source>
        <dbReference type="SAM" id="MobiDB-lite"/>
    </source>
</evidence>
<dbReference type="InterPro" id="IPR009003">
    <property type="entry name" value="Peptidase_S1_PA"/>
</dbReference>
<sequence>MAARCRLRPNNEIFVLGIGADARQRVEWRVYRVGRIPDVRANFNLGSWEVFVSAWVYASYLPPSSLYLTRLSDPLLAFCCYFPLPWTTSANGVDVLDVVQAAGSAFGPRHAALRNLSFSSSIHIQKDIQGQSKACIYKENLGRSSAASCLTLRDDERRGMVDVGWNTENRDRNGQQHPTTTRTQVDAGAASRWLRIARRIDPTTFHGRSSEQVNPMHSMHVNELGMSAMSLRAESSMSRPASYARARLASHHVASSKSRAVVDGEMRAAAVARQGSGGSRSITTTPDSIAYLDAGVCRTCDSCGERGKAAQSHPSPSLVPLAGDGGPRARRWCAVAASLRDSGNGREVRPWSIGPVVARGNAHRQRASMWMESTQRGREHVEGIVDDAVCCKHRQTTPRLCQSVHIPPLRTCKPESAHALPQDATLSAAEDNTLHRRPHLISKRSDFETTPYPTPPPRARFFRVPTKTAHGVFGTLLNAVWDTVGAQILAVLRARGLQHSALKTARFSSVASDGNGEETETFGPIVVWIAVRPHTTTAAAVRDATPDILRILADAQITGVVVEWYEGTVVRLAGGAPPLMRVPYTSNATFGLNHPFNAGLGIPIARESDDAQGTATFLFKEVRTSGGDPSERILALTNKHVVSADPSTDYELDEANPQHILVCGERRFAQAIAEIEKAVKTGLRNATSLQDGVARLEAEVGTSDENERAENEMDLRRGKNALEWQIEDNATLRAFRERIDADWRDTKGWRFGIVDWAPRVSSVSVDGRSYSRDIATICVDREKLKNFKGNVIDLGNQYTSIQLEDLFWPDAAVRRLKNFPFINLQLPIRRALPRHVLNPDGTNDQSENGDSPLPSDLSIVGKYGGATKLTLGHYSGMEAFICNDLGEESREVVVYNYRKASGDFANYGDSGSLVFTGDGDAVAVLHSGMPRGGHNHVSYGTPVWWVMEQVRARYPFAEFCGIEYT</sequence>